<reference evidence="7" key="1">
    <citation type="submission" date="2023-03" db="EMBL/GenBank/DDBJ databases">
        <title>Near-Complete genome sequence of Lipomyces tetrasporous NRRL Y-64009, an oleaginous yeast capable of growing on lignocellulosic hydrolysates.</title>
        <authorList>
            <consortium name="Lawrence Berkeley National Laboratory"/>
            <person name="Jagtap S.S."/>
            <person name="Liu J.-J."/>
            <person name="Walukiewicz H.E."/>
            <person name="Pangilinan J."/>
            <person name="Lipzen A."/>
            <person name="Ahrendt S."/>
            <person name="Koriabine M."/>
            <person name="Cobaugh K."/>
            <person name="Salamov A."/>
            <person name="Yoshinaga Y."/>
            <person name="Ng V."/>
            <person name="Daum C."/>
            <person name="Grigoriev I.V."/>
            <person name="Slininger P.J."/>
            <person name="Dien B.S."/>
            <person name="Jin Y.-S."/>
            <person name="Rao C.V."/>
        </authorList>
    </citation>
    <scope>NUCLEOTIDE SEQUENCE</scope>
    <source>
        <strain evidence="7">NRRL Y-64009</strain>
    </source>
</reference>
<feature type="domain" description="Alcohol dehydrogenase-like C-terminal" evidence="5">
    <location>
        <begin position="177"/>
        <end position="306"/>
    </location>
</feature>
<dbReference type="PANTHER" id="PTHR43401">
    <property type="entry name" value="L-THREONINE 3-DEHYDROGENASE"/>
    <property type="match status" value="1"/>
</dbReference>
<evidence type="ECO:0000256" key="2">
    <source>
        <dbReference type="ARBA" id="ARBA00022833"/>
    </source>
</evidence>
<dbReference type="InterPro" id="IPR011032">
    <property type="entry name" value="GroES-like_sf"/>
</dbReference>
<dbReference type="InterPro" id="IPR036291">
    <property type="entry name" value="NAD(P)-bd_dom_sf"/>
</dbReference>
<dbReference type="InterPro" id="IPR013154">
    <property type="entry name" value="ADH-like_N"/>
</dbReference>
<keyword evidence="1 4" id="KW-0479">Metal-binding</keyword>
<dbReference type="Pfam" id="PF08240">
    <property type="entry name" value="ADH_N"/>
    <property type="match status" value="1"/>
</dbReference>
<keyword evidence="8" id="KW-1185">Reference proteome</keyword>
<dbReference type="AlphaFoldDB" id="A0AAD7VTG1"/>
<dbReference type="GO" id="GO:0008270">
    <property type="term" value="F:zinc ion binding"/>
    <property type="evidence" value="ECO:0007669"/>
    <property type="project" value="InterPro"/>
</dbReference>
<dbReference type="SUPFAM" id="SSF50129">
    <property type="entry name" value="GroES-like"/>
    <property type="match status" value="1"/>
</dbReference>
<dbReference type="Gene3D" id="3.90.180.10">
    <property type="entry name" value="Medium-chain alcohol dehydrogenases, catalytic domain"/>
    <property type="match status" value="1"/>
</dbReference>
<accession>A0AAD7VTG1</accession>
<gene>
    <name evidence="7" type="ORF">POJ06DRAFT_255470</name>
</gene>
<evidence type="ECO:0000313" key="8">
    <source>
        <dbReference type="Proteomes" id="UP001217417"/>
    </source>
</evidence>
<dbReference type="GeneID" id="80883065"/>
<comment type="caution">
    <text evidence="7">The sequence shown here is derived from an EMBL/GenBank/DDBJ whole genome shotgun (WGS) entry which is preliminary data.</text>
</comment>
<proteinExistence type="inferred from homology"/>
<dbReference type="InterPro" id="IPR002328">
    <property type="entry name" value="ADH_Zn_CS"/>
</dbReference>
<keyword evidence="3" id="KW-0560">Oxidoreductase</keyword>
<dbReference type="PANTHER" id="PTHR43401:SF2">
    <property type="entry name" value="L-THREONINE 3-DEHYDROGENASE"/>
    <property type="match status" value="1"/>
</dbReference>
<evidence type="ECO:0000313" key="7">
    <source>
        <dbReference type="EMBL" id="KAJ8100120.1"/>
    </source>
</evidence>
<dbReference type="EMBL" id="JARPMG010000006">
    <property type="protein sequence ID" value="KAJ8100120.1"/>
    <property type="molecule type" value="Genomic_DNA"/>
</dbReference>
<evidence type="ECO:0000256" key="3">
    <source>
        <dbReference type="ARBA" id="ARBA00023002"/>
    </source>
</evidence>
<organism evidence="7 8">
    <name type="scientific">Lipomyces tetrasporus</name>
    <dbReference type="NCBI Taxonomy" id="54092"/>
    <lineage>
        <taxon>Eukaryota</taxon>
        <taxon>Fungi</taxon>
        <taxon>Dikarya</taxon>
        <taxon>Ascomycota</taxon>
        <taxon>Saccharomycotina</taxon>
        <taxon>Lipomycetes</taxon>
        <taxon>Lipomycetales</taxon>
        <taxon>Lipomycetaceae</taxon>
        <taxon>Lipomyces</taxon>
    </lineage>
</organism>
<sequence>MSLSLPATMKALRYEKPLVHAVVDVPLPTLRDNDVLIKVASCGVCGTDLHIHEGEFIARFPLIPGHEVVGTVAAMGKDVKDFNLGDRVVADNSELCGECFYCRHGKALLCEHFNAHGVTLDGAFAEYCAYPAGKVFKITHLSPVDATLLEPASCAAHGLEKIRPDIGSSVLMFGAGPTGLVLAQLLRNNGGCHVVIAANAGKKMQLAKELDAADVYIELDRQHPHAQFEQLKKDNPYGFDIVVEATGSSKILEDSINYVRRGGKLVVYGVYSNAARVTWPPSKIFGDEITILGSFSETYMFPTAIAYLDGENPKVKVGGIVNKTFKLDQWEECLESLRNKSAIKAAIVFE</sequence>
<dbReference type="RefSeq" id="XP_056043570.1">
    <property type="nucleotide sequence ID" value="XM_056187899.1"/>
</dbReference>
<evidence type="ECO:0000256" key="1">
    <source>
        <dbReference type="ARBA" id="ARBA00022723"/>
    </source>
</evidence>
<feature type="domain" description="Alcohol dehydrogenase-like N-terminal" evidence="6">
    <location>
        <begin position="32"/>
        <end position="138"/>
    </location>
</feature>
<dbReference type="CDD" id="cd08234">
    <property type="entry name" value="threonine_DH_like"/>
    <property type="match status" value="1"/>
</dbReference>
<dbReference type="SUPFAM" id="SSF51735">
    <property type="entry name" value="NAD(P)-binding Rossmann-fold domains"/>
    <property type="match status" value="1"/>
</dbReference>
<dbReference type="InterPro" id="IPR013149">
    <property type="entry name" value="ADH-like_C"/>
</dbReference>
<dbReference type="Gene3D" id="3.40.50.720">
    <property type="entry name" value="NAD(P)-binding Rossmann-like Domain"/>
    <property type="match status" value="1"/>
</dbReference>
<protein>
    <submittedName>
        <fullName evidence="7">Chaperonin 10-like protein</fullName>
    </submittedName>
</protein>
<comment type="cofactor">
    <cofactor evidence="4">
        <name>Zn(2+)</name>
        <dbReference type="ChEBI" id="CHEBI:29105"/>
    </cofactor>
</comment>
<evidence type="ECO:0000256" key="4">
    <source>
        <dbReference type="RuleBase" id="RU361277"/>
    </source>
</evidence>
<dbReference type="InterPro" id="IPR050129">
    <property type="entry name" value="Zn_alcohol_dh"/>
</dbReference>
<comment type="similarity">
    <text evidence="4">Belongs to the zinc-containing alcohol dehydrogenase family.</text>
</comment>
<evidence type="ECO:0000259" key="5">
    <source>
        <dbReference type="Pfam" id="PF00107"/>
    </source>
</evidence>
<dbReference type="GO" id="GO:0016491">
    <property type="term" value="F:oxidoreductase activity"/>
    <property type="evidence" value="ECO:0007669"/>
    <property type="project" value="UniProtKB-KW"/>
</dbReference>
<name>A0AAD7VTG1_9ASCO</name>
<dbReference type="PROSITE" id="PS00059">
    <property type="entry name" value="ADH_ZINC"/>
    <property type="match status" value="1"/>
</dbReference>
<keyword evidence="2 4" id="KW-0862">Zinc</keyword>
<evidence type="ECO:0000259" key="6">
    <source>
        <dbReference type="Pfam" id="PF08240"/>
    </source>
</evidence>
<dbReference type="Proteomes" id="UP001217417">
    <property type="component" value="Unassembled WGS sequence"/>
</dbReference>
<dbReference type="Pfam" id="PF00107">
    <property type="entry name" value="ADH_zinc_N"/>
    <property type="match status" value="1"/>
</dbReference>